<evidence type="ECO:0000256" key="9">
    <source>
        <dbReference type="HAMAP-Rule" id="MF_02244"/>
    </source>
</evidence>
<comment type="pathway">
    <text evidence="9">Porphyrin-containing compound metabolism; protoheme biosynthesis.</text>
</comment>
<dbReference type="Proteomes" id="UP001596122">
    <property type="component" value="Unassembled WGS sequence"/>
</dbReference>
<evidence type="ECO:0000256" key="4">
    <source>
        <dbReference type="ARBA" id="ARBA00023004"/>
    </source>
</evidence>
<keyword evidence="9 10" id="KW-0560">Oxidoreductase</keyword>
<dbReference type="NCBIfam" id="NF042928">
    <property type="entry name" value="HemQ_actino"/>
    <property type="match status" value="1"/>
</dbReference>
<protein>
    <recommendedName>
        <fullName evidence="1 9">Coproheme decarboxylase</fullName>
        <ecNumber evidence="8 9">1.3.98.5</ecNumber>
    </recommendedName>
    <alternativeName>
        <fullName evidence="5 9">Coproheme III oxidative decarboxylase</fullName>
    </alternativeName>
    <alternativeName>
        <fullName evidence="6 9">Hydrogen peroxide-dependent heme synthase</fullName>
    </alternativeName>
</protein>
<keyword evidence="3 9" id="KW-0479">Metal-binding</keyword>
<feature type="binding site" description="axial binding residue" evidence="9">
    <location>
        <position position="158"/>
    </location>
    <ligand>
        <name>Fe-coproporphyrin III</name>
        <dbReference type="ChEBI" id="CHEBI:68438"/>
    </ligand>
    <ligandPart>
        <name>Fe</name>
        <dbReference type="ChEBI" id="CHEBI:18248"/>
    </ligandPart>
</feature>
<dbReference type="InterPro" id="IPR011008">
    <property type="entry name" value="Dimeric_a/b-barrel"/>
</dbReference>
<accession>A0ABW0GR09</accession>
<comment type="catalytic activity">
    <reaction evidence="7">
        <text>Fe-coproporphyrin III + 2 H2O2 + 2 H(+) = heme b + 2 CO2 + 4 H2O</text>
        <dbReference type="Rhea" id="RHEA:56516"/>
        <dbReference type="ChEBI" id="CHEBI:15377"/>
        <dbReference type="ChEBI" id="CHEBI:15378"/>
        <dbReference type="ChEBI" id="CHEBI:16240"/>
        <dbReference type="ChEBI" id="CHEBI:16526"/>
        <dbReference type="ChEBI" id="CHEBI:60344"/>
        <dbReference type="ChEBI" id="CHEBI:68438"/>
        <dbReference type="EC" id="1.3.98.5"/>
    </reaction>
    <physiologicalReaction direction="left-to-right" evidence="7">
        <dbReference type="Rhea" id="RHEA:56517"/>
    </physiologicalReaction>
</comment>
<comment type="similarity">
    <text evidence="9">Belongs to the ChdC family. Type 2 subfamily.</text>
</comment>
<comment type="catalytic activity">
    <reaction evidence="9">
        <text>Fe-coproporphyrin III + H2O2 + H(+) = harderoheme III + CO2 + 2 H2O</text>
        <dbReference type="Rhea" id="RHEA:57940"/>
        <dbReference type="ChEBI" id="CHEBI:15377"/>
        <dbReference type="ChEBI" id="CHEBI:15378"/>
        <dbReference type="ChEBI" id="CHEBI:16240"/>
        <dbReference type="ChEBI" id="CHEBI:16526"/>
        <dbReference type="ChEBI" id="CHEBI:68438"/>
        <dbReference type="ChEBI" id="CHEBI:142463"/>
    </reaction>
</comment>
<dbReference type="PANTHER" id="PTHR36843">
    <property type="entry name" value="HEME-DEPENDENT PEROXIDASE YWFI-RELATED"/>
    <property type="match status" value="1"/>
</dbReference>
<dbReference type="EMBL" id="JBHSLD010000026">
    <property type="protein sequence ID" value="MFC5382419.1"/>
    <property type="molecule type" value="Genomic_DNA"/>
</dbReference>
<reference evidence="11" key="1">
    <citation type="journal article" date="2019" name="Int. J. Syst. Evol. Microbiol.">
        <title>The Global Catalogue of Microorganisms (GCM) 10K type strain sequencing project: providing services to taxonomists for standard genome sequencing and annotation.</title>
        <authorList>
            <consortium name="The Broad Institute Genomics Platform"/>
            <consortium name="The Broad Institute Genome Sequencing Center for Infectious Disease"/>
            <person name="Wu L."/>
            <person name="Ma J."/>
        </authorList>
    </citation>
    <scope>NUCLEOTIDE SEQUENCE [LARGE SCALE GENOMIC DNA]</scope>
    <source>
        <strain evidence="11">CCUG 43114</strain>
    </source>
</reference>
<evidence type="ECO:0000256" key="6">
    <source>
        <dbReference type="ARBA" id="ARBA00030236"/>
    </source>
</evidence>
<dbReference type="PANTHER" id="PTHR36843:SF1">
    <property type="entry name" value="COPROHEME DECARBOXYLASE"/>
    <property type="match status" value="1"/>
</dbReference>
<evidence type="ECO:0000313" key="10">
    <source>
        <dbReference type="EMBL" id="MFC5382419.1"/>
    </source>
</evidence>
<evidence type="ECO:0000313" key="11">
    <source>
        <dbReference type="Proteomes" id="UP001596122"/>
    </source>
</evidence>
<gene>
    <name evidence="10" type="primary">hemQ</name>
    <name evidence="9" type="synonym">chdC</name>
    <name evidence="10" type="ORF">ACFPJ6_16760</name>
</gene>
<keyword evidence="2 9" id="KW-0349">Heme</keyword>
<dbReference type="Gene3D" id="3.30.70.1030">
    <property type="entry name" value="Apc35880, domain 1"/>
    <property type="match status" value="2"/>
</dbReference>
<dbReference type="EC" id="1.3.98.5" evidence="8 9"/>
<comment type="caution">
    <text evidence="10">The sequence shown here is derived from an EMBL/GenBank/DDBJ whole genome shotgun (WGS) entry which is preliminary data.</text>
</comment>
<keyword evidence="4 9" id="KW-0408">Iron</keyword>
<organism evidence="10 11">
    <name type="scientific">Aquipuribacter nitratireducens</name>
    <dbReference type="NCBI Taxonomy" id="650104"/>
    <lineage>
        <taxon>Bacteria</taxon>
        <taxon>Bacillati</taxon>
        <taxon>Actinomycetota</taxon>
        <taxon>Actinomycetes</taxon>
        <taxon>Micrococcales</taxon>
        <taxon>Intrasporangiaceae</taxon>
        <taxon>Aquipuribacter</taxon>
    </lineage>
</organism>
<dbReference type="SUPFAM" id="SSF54909">
    <property type="entry name" value="Dimeric alpha+beta barrel"/>
    <property type="match status" value="1"/>
</dbReference>
<sequence>MSAHAAAEEINATIRYTAWSVFASAAPLPAEADRAQLAKEVEEALAPLVADHDLVVRGWYDLGAMSAEADLMVWWHAPRVETVQAAYHALRRTHLGAHLAPVWSVVGLHRPAEFNRGHVPAFMAGEEPRGYLCVYPFVRSYEWYLLPEDERRELLVEHGRAARPYPDVRANTVSSFALGDYEWLLAFEADDLHRIVDLMRDLRNTGARRHVREELPFYTGPRLGLPELVETLP</sequence>
<evidence type="ECO:0000256" key="1">
    <source>
        <dbReference type="ARBA" id="ARBA00014413"/>
    </source>
</evidence>
<comment type="catalytic activity">
    <reaction evidence="9">
        <text>harderoheme III + H2O2 + H(+) = heme b + CO2 + 2 H2O</text>
        <dbReference type="Rhea" id="RHEA:57944"/>
        <dbReference type="ChEBI" id="CHEBI:15377"/>
        <dbReference type="ChEBI" id="CHEBI:15378"/>
        <dbReference type="ChEBI" id="CHEBI:16240"/>
        <dbReference type="ChEBI" id="CHEBI:16526"/>
        <dbReference type="ChEBI" id="CHEBI:60344"/>
        <dbReference type="ChEBI" id="CHEBI:142463"/>
    </reaction>
</comment>
<evidence type="ECO:0000256" key="3">
    <source>
        <dbReference type="ARBA" id="ARBA00022723"/>
    </source>
</evidence>
<keyword evidence="11" id="KW-1185">Reference proteome</keyword>
<evidence type="ECO:0000256" key="7">
    <source>
        <dbReference type="ARBA" id="ARBA00049896"/>
    </source>
</evidence>
<keyword evidence="9" id="KW-0350">Heme biosynthesis</keyword>
<dbReference type="InterPro" id="IPR010644">
    <property type="entry name" value="ChdC/CLD"/>
</dbReference>
<dbReference type="RefSeq" id="WP_340271663.1">
    <property type="nucleotide sequence ID" value="NZ_JBBEOG010000013.1"/>
</dbReference>
<comment type="cofactor">
    <cofactor evidence="9">
        <name>Fe-coproporphyrin III</name>
        <dbReference type="ChEBI" id="CHEBI:68438"/>
    </cofactor>
    <text evidence="9">Fe-coproporphyrin III acts as both substrate and redox cofactor.</text>
</comment>
<dbReference type="Pfam" id="PF06778">
    <property type="entry name" value="Chlor_dismutase"/>
    <property type="match status" value="1"/>
</dbReference>
<evidence type="ECO:0000256" key="2">
    <source>
        <dbReference type="ARBA" id="ARBA00022617"/>
    </source>
</evidence>
<evidence type="ECO:0000256" key="5">
    <source>
        <dbReference type="ARBA" id="ARBA00029882"/>
    </source>
</evidence>
<feature type="active site" evidence="9">
    <location>
        <position position="135"/>
    </location>
</feature>
<comment type="function">
    <text evidence="9">Involved in coproporphyrin-dependent heme b biosynthesis. Catalyzes the decarboxylation of Fe-coproporphyrin III (coproheme) to heme b (protoheme IX), the last step of the pathway. The reaction occurs in a stepwise manner with a three-propionate intermediate.</text>
</comment>
<proteinExistence type="inferred from homology"/>
<dbReference type="HAMAP" id="MF_02244">
    <property type="entry name" value="Coproheme_decarbox_2"/>
    <property type="match status" value="1"/>
</dbReference>
<dbReference type="GO" id="GO:0016491">
    <property type="term" value="F:oxidoreductase activity"/>
    <property type="evidence" value="ECO:0007669"/>
    <property type="project" value="UniProtKB-KW"/>
</dbReference>
<name>A0ABW0GR09_9MICO</name>
<evidence type="ECO:0000256" key="8">
    <source>
        <dbReference type="ARBA" id="ARBA00050019"/>
    </source>
</evidence>